<evidence type="ECO:0000313" key="2">
    <source>
        <dbReference type="EMBL" id="MFC0526609.1"/>
    </source>
</evidence>
<dbReference type="EMBL" id="JBHLUH010000004">
    <property type="protein sequence ID" value="MFC0526609.1"/>
    <property type="molecule type" value="Genomic_DNA"/>
</dbReference>
<comment type="caution">
    <text evidence="2">The sequence shown here is derived from an EMBL/GenBank/DDBJ whole genome shotgun (WGS) entry which is preliminary data.</text>
</comment>
<evidence type="ECO:0000256" key="1">
    <source>
        <dbReference type="SAM" id="MobiDB-lite"/>
    </source>
</evidence>
<organism evidence="2 3">
    <name type="scientific">Phytohabitans kaempferiae</name>
    <dbReference type="NCBI Taxonomy" id="1620943"/>
    <lineage>
        <taxon>Bacteria</taxon>
        <taxon>Bacillati</taxon>
        <taxon>Actinomycetota</taxon>
        <taxon>Actinomycetes</taxon>
        <taxon>Micromonosporales</taxon>
        <taxon>Micromonosporaceae</taxon>
    </lineage>
</organism>
<feature type="region of interest" description="Disordered" evidence="1">
    <location>
        <begin position="1"/>
        <end position="24"/>
    </location>
</feature>
<keyword evidence="3" id="KW-1185">Reference proteome</keyword>
<dbReference type="RefSeq" id="WP_377244802.1">
    <property type="nucleotide sequence ID" value="NZ_JBHLUH010000004.1"/>
</dbReference>
<accession>A0ABV6LW98</accession>
<proteinExistence type="predicted"/>
<dbReference type="Proteomes" id="UP001589867">
    <property type="component" value="Unassembled WGS sequence"/>
</dbReference>
<gene>
    <name evidence="2" type="ORF">ACFFIA_02925</name>
</gene>
<name>A0ABV6LW98_9ACTN</name>
<sequence>MADLHGYTGQPTGSPAGMLYQPADHTGTSRGVAIDVRADRISVETLCLDAECVTEGDLTYVRRADEHGYLRRGAAPTSTSWSPAAYRSTAPCCARRSRPSAPPPTRN</sequence>
<protein>
    <submittedName>
        <fullName evidence="2">Uncharacterized protein</fullName>
    </submittedName>
</protein>
<evidence type="ECO:0000313" key="3">
    <source>
        <dbReference type="Proteomes" id="UP001589867"/>
    </source>
</evidence>
<reference evidence="2 3" key="1">
    <citation type="submission" date="2024-09" db="EMBL/GenBank/DDBJ databases">
        <authorList>
            <person name="Sun Q."/>
            <person name="Mori K."/>
        </authorList>
    </citation>
    <scope>NUCLEOTIDE SEQUENCE [LARGE SCALE GENOMIC DNA]</scope>
    <source>
        <strain evidence="2 3">TBRC 3947</strain>
    </source>
</reference>